<dbReference type="EMBL" id="JACIFX010000003">
    <property type="protein sequence ID" value="MBB4229150.1"/>
    <property type="molecule type" value="Genomic_DNA"/>
</dbReference>
<dbReference type="Proteomes" id="UP000551353">
    <property type="component" value="Unassembled WGS sequence"/>
</dbReference>
<reference evidence="1 2" key="1">
    <citation type="submission" date="2020-08" db="EMBL/GenBank/DDBJ databases">
        <title>Genomic Encyclopedia of Type Strains, Phase IV (KMG-V): Genome sequencing to study the core and pangenomes of soil and plant-associated prokaryotes.</title>
        <authorList>
            <person name="Whitman W."/>
        </authorList>
    </citation>
    <scope>NUCLEOTIDE SEQUENCE [LARGE SCALE GENOMIC DNA]</scope>
    <source>
        <strain evidence="1 2">SEMIA 4087</strain>
    </source>
</reference>
<keyword evidence="2" id="KW-1185">Reference proteome</keyword>
<evidence type="ECO:0008006" key="3">
    <source>
        <dbReference type="Google" id="ProtNLM"/>
    </source>
</evidence>
<organism evidence="1 2">
    <name type="scientific">Rhizobium mongolense</name>
    <dbReference type="NCBI Taxonomy" id="57676"/>
    <lineage>
        <taxon>Bacteria</taxon>
        <taxon>Pseudomonadati</taxon>
        <taxon>Pseudomonadota</taxon>
        <taxon>Alphaproteobacteria</taxon>
        <taxon>Hyphomicrobiales</taxon>
        <taxon>Rhizobiaceae</taxon>
        <taxon>Rhizobium/Agrobacterium group</taxon>
        <taxon>Rhizobium</taxon>
    </lineage>
</organism>
<evidence type="ECO:0000313" key="2">
    <source>
        <dbReference type="Proteomes" id="UP000551353"/>
    </source>
</evidence>
<sequence>MPIIEAWVTGFSGPFLYYDSRRHMPPALRAFVGFVKEQRRPA</sequence>
<proteinExistence type="predicted"/>
<protein>
    <recommendedName>
        <fullName evidence="3">LysR family transcriptional regulator</fullName>
    </recommendedName>
</protein>
<evidence type="ECO:0000313" key="1">
    <source>
        <dbReference type="EMBL" id="MBB4229150.1"/>
    </source>
</evidence>
<name>A0ABR6IMW5_9HYPH</name>
<comment type="caution">
    <text evidence="1">The sequence shown here is derived from an EMBL/GenBank/DDBJ whole genome shotgun (WGS) entry which is preliminary data.</text>
</comment>
<gene>
    <name evidence="1" type="ORF">GGD56_002992</name>
</gene>
<accession>A0ABR6IMW5</accession>